<dbReference type="PANTHER" id="PTHR24223:SF345">
    <property type="entry name" value="ABC MULTIDRUG TRANSPORTER (EUROFUNG)"/>
    <property type="match status" value="1"/>
</dbReference>
<dbReference type="GO" id="GO:0140359">
    <property type="term" value="F:ABC-type transporter activity"/>
    <property type="evidence" value="ECO:0007669"/>
    <property type="project" value="InterPro"/>
</dbReference>
<dbReference type="Proteomes" id="UP000462212">
    <property type="component" value="Unassembled WGS sequence"/>
</dbReference>
<feature type="transmembrane region" description="Helical" evidence="8">
    <location>
        <begin position="93"/>
        <end position="113"/>
    </location>
</feature>
<dbReference type="PROSITE" id="PS50893">
    <property type="entry name" value="ABC_TRANSPORTER_2"/>
    <property type="match status" value="2"/>
</dbReference>
<evidence type="ECO:0000256" key="6">
    <source>
        <dbReference type="ARBA" id="ARBA00022989"/>
    </source>
</evidence>
<dbReference type="Pfam" id="PF00664">
    <property type="entry name" value="ABC_membrane"/>
    <property type="match status" value="1"/>
</dbReference>
<evidence type="ECO:0000256" key="3">
    <source>
        <dbReference type="ARBA" id="ARBA00022692"/>
    </source>
</evidence>
<dbReference type="InterPro" id="IPR027417">
    <property type="entry name" value="P-loop_NTPase"/>
</dbReference>
<feature type="transmembrane region" description="Helical" evidence="8">
    <location>
        <begin position="68"/>
        <end position="87"/>
    </location>
</feature>
<feature type="domain" description="ABC transporter" evidence="9">
    <location>
        <begin position="594"/>
        <end position="822"/>
    </location>
</feature>
<feature type="transmembrane region" description="Helical" evidence="8">
    <location>
        <begin position="1099"/>
        <end position="1120"/>
    </location>
</feature>
<feature type="transmembrane region" description="Helical" evidence="8">
    <location>
        <begin position="303"/>
        <end position="327"/>
    </location>
</feature>
<feature type="transmembrane region" description="Helical" evidence="8">
    <location>
        <begin position="125"/>
        <end position="148"/>
    </location>
</feature>
<dbReference type="GO" id="GO:0016887">
    <property type="term" value="F:ATP hydrolysis activity"/>
    <property type="evidence" value="ECO:0007669"/>
    <property type="project" value="InterPro"/>
</dbReference>
<evidence type="ECO:0000256" key="4">
    <source>
        <dbReference type="ARBA" id="ARBA00022741"/>
    </source>
</evidence>
<feature type="transmembrane region" description="Helical" evidence="8">
    <location>
        <begin position="381"/>
        <end position="398"/>
    </location>
</feature>
<dbReference type="Pfam" id="PF00005">
    <property type="entry name" value="ABC_tran"/>
    <property type="match status" value="2"/>
</dbReference>
<dbReference type="PROSITE" id="PS00211">
    <property type="entry name" value="ABC_TRANSPORTER_1"/>
    <property type="match status" value="2"/>
</dbReference>
<dbReference type="SMART" id="SM00382">
    <property type="entry name" value="AAA"/>
    <property type="match status" value="2"/>
</dbReference>
<feature type="transmembrane region" description="Helical" evidence="8">
    <location>
        <begin position="1031"/>
        <end position="1049"/>
    </location>
</feature>
<evidence type="ECO:0000256" key="7">
    <source>
        <dbReference type="ARBA" id="ARBA00023136"/>
    </source>
</evidence>
<dbReference type="InterPro" id="IPR050173">
    <property type="entry name" value="ABC_transporter_C-like"/>
</dbReference>
<dbReference type="SUPFAM" id="SSF90123">
    <property type="entry name" value="ABC transporter transmembrane region"/>
    <property type="match status" value="2"/>
</dbReference>
<dbReference type="InterPro" id="IPR011527">
    <property type="entry name" value="ABC1_TM_dom"/>
</dbReference>
<evidence type="ECO:0000256" key="5">
    <source>
        <dbReference type="ARBA" id="ARBA00022840"/>
    </source>
</evidence>
<feature type="transmembrane region" description="Helical" evidence="8">
    <location>
        <begin position="1126"/>
        <end position="1150"/>
    </location>
</feature>
<dbReference type="CDD" id="cd18580">
    <property type="entry name" value="ABC_6TM_ABCC_D2"/>
    <property type="match status" value="1"/>
</dbReference>
<dbReference type="InterPro" id="IPR056227">
    <property type="entry name" value="TMD0_ABC"/>
</dbReference>
<dbReference type="InterPro" id="IPR003439">
    <property type="entry name" value="ABC_transporter-like_ATP-bd"/>
</dbReference>
<keyword evidence="6 8" id="KW-1133">Transmembrane helix</keyword>
<dbReference type="Gene3D" id="3.40.50.300">
    <property type="entry name" value="P-loop containing nucleotide triphosphate hydrolases"/>
    <property type="match status" value="2"/>
</dbReference>
<evidence type="ECO:0000259" key="10">
    <source>
        <dbReference type="PROSITE" id="PS50929"/>
    </source>
</evidence>
<feature type="transmembrane region" description="Helical" evidence="8">
    <location>
        <begin position="889"/>
        <end position="912"/>
    </location>
</feature>
<dbReference type="EMBL" id="QGMJ01000160">
    <property type="protein sequence ID" value="TVY40875.1"/>
    <property type="molecule type" value="Genomic_DNA"/>
</dbReference>
<evidence type="ECO:0000256" key="1">
    <source>
        <dbReference type="ARBA" id="ARBA00004141"/>
    </source>
</evidence>
<keyword evidence="12" id="KW-1185">Reference proteome</keyword>
<keyword evidence="5" id="KW-0067">ATP-binding</keyword>
<protein>
    <submittedName>
        <fullName evidence="11">ABC transporter</fullName>
    </submittedName>
</protein>
<evidence type="ECO:0000259" key="9">
    <source>
        <dbReference type="PROSITE" id="PS50893"/>
    </source>
</evidence>
<dbReference type="GO" id="GO:0005524">
    <property type="term" value="F:ATP binding"/>
    <property type="evidence" value="ECO:0007669"/>
    <property type="project" value="UniProtKB-KW"/>
</dbReference>
<proteinExistence type="predicted"/>
<feature type="transmembrane region" description="Helical" evidence="8">
    <location>
        <begin position="932"/>
        <end position="954"/>
    </location>
</feature>
<feature type="transmembrane region" description="Helical" evidence="8">
    <location>
        <begin position="404"/>
        <end position="424"/>
    </location>
</feature>
<keyword evidence="2" id="KW-0813">Transport</keyword>
<dbReference type="PANTHER" id="PTHR24223">
    <property type="entry name" value="ATP-BINDING CASSETTE SUB-FAMILY C"/>
    <property type="match status" value="1"/>
</dbReference>
<evidence type="ECO:0000256" key="2">
    <source>
        <dbReference type="ARBA" id="ARBA00022448"/>
    </source>
</evidence>
<keyword evidence="7 8" id="KW-0472">Membrane</keyword>
<dbReference type="PROSITE" id="PS50929">
    <property type="entry name" value="ABC_TM1F"/>
    <property type="match status" value="2"/>
</dbReference>
<accession>A0A8H8RUD5</accession>
<dbReference type="FunFam" id="1.20.1560.10:FF:000055">
    <property type="entry name" value="ABC multidrug transporter (Eurofung)"/>
    <property type="match status" value="1"/>
</dbReference>
<sequence length="1453" mass="159624">MAFAQGNGGLLQMNQRSFDFSLPFEQLFFSIIPSALFIVSSVWRTIFQARKPAVVNAPVFQLIKLGTIVTYVGVELALLILVALGSLHPNGLFVASSVLKFVTAILMITLSTVDHSRSPRPSMLLSSYLFVTLILDVAQVRTLFLLAGGKPERTYSSLFSASVALKVAMLLLEAKPKSKWVCWDKKSHSPEETSSIFSLGVFFWLNKLFLRGYKKMLTLDDLYPLDITLKSKVLHEKFSKNMDYSKLKGDKFGLLKVLIKTLKAHLLLPVPARLAQLGFTICQPFLIEKLLDHLRNPDPSANVGYGLIGASILIYGGIALSTALCMYPHHRMRAMTRSILVTETFIKATEARMGAEDHNAALTLMSTDIERIKLGFRMIHNVWAGLIQVALAGWMLYIRLDLVFLVPIGLVTVCFALLGILINFTGDSQRSWMAGVQKRVGLTATVIASMKNLKISGLSSTISKYVQHLRVEELAAGARFRKIFILAAVFGYIPMLFSPPLTLTFTNATLNTTKVFTSLSFLNLLTNPLSQIFQSVPEIVSGLACVGRIQAFLECESREDFRRFLADQKDTSDDPKANIEVPSGLTLDSADSAIIIESGNFGYEADKLALHDINTRITKSELTMVVGPVGSGKSTLCKVLLGEIPFSEGSVCLSNNIPRVGFCDQTAFLWNGTIKENIIGFSPLDENRYIEVIKATSLDFDFAVLPLGDDTNVGSDGTTLSGGQKQRVSLARTLYLQSDLLLLDDIFSGLDADTEQQVFEQVFGKDGLLKRRRCTTVLCTHSVKYLPRSDHVIALGNGSIVEQGSFDSLIAGQGYVQGLGLNTASGSDDISKETTSIAIEISKKEPHLQLPQATMPIPAVRARGTDQLRPVADGTVYRHYLRSMGWMQAACSLFLATLWGFFTNFPTVWVTFWTDDMSTGHPVHSHAYYVGIYALFQIFAMISLLLLAILLFVVSVKRAGANLHQDILRTMIRAPLDFFAKTDTGVITNLFSQDLNLIDTELPEAVLNTLFCLSLAIGQAAVMLTSSPYLAISYPILALVLYLIARFYLQTSKQLRLLDLEAKSPLYTHFLDTFRGIVTLRAFDTSQRPAYLLVMIQEWLNLALDLVVMVMAAVLTTLAVRLHSSAGFAGASLVTLMGFGESLSGIVIYYTRLETSIGAVARLKTFNETVKPEDREDEKVLPPESWPHSGALEFKGISASYSMETHDDHTSSLALRDIHLSIAPGEKVAICGRTGSGKSSLIALLLKLLDPIPDTAGNIMIDDIPLHRIDRSTLRQHIIAVPQEAVFLPDGTTFKTNLDPSGVSTPRECQAVLESVAIWDFVQERGGIDAGMSVGTLSAGQRQLLSLGRAVLRRRIRTEKLSAEGQSLEGGLLLLDEVNSSVDVDTERIISEIIKTEFKAYTVIAVSHRLDIVMDFNRVVVMDEGEVVEVGNPLVLANTAGTRFANLVTAGRK</sequence>
<gene>
    <name evidence="11" type="primary">FUM19_4</name>
    <name evidence="11" type="ORF">LSUB1_G003938</name>
</gene>
<dbReference type="OrthoDB" id="6500128at2759"/>
<dbReference type="InterPro" id="IPR017871">
    <property type="entry name" value="ABC_transporter-like_CS"/>
</dbReference>
<keyword evidence="4" id="KW-0547">Nucleotide-binding</keyword>
<dbReference type="InterPro" id="IPR036640">
    <property type="entry name" value="ABC1_TM_sf"/>
</dbReference>
<dbReference type="InterPro" id="IPR044726">
    <property type="entry name" value="ABCC_6TM_D2"/>
</dbReference>
<feature type="transmembrane region" description="Helical" evidence="8">
    <location>
        <begin position="27"/>
        <end position="47"/>
    </location>
</feature>
<dbReference type="GO" id="GO:0016020">
    <property type="term" value="C:membrane"/>
    <property type="evidence" value="ECO:0007669"/>
    <property type="project" value="UniProtKB-SubCell"/>
</dbReference>
<name>A0A8H8RUD5_9HELO</name>
<dbReference type="SUPFAM" id="SSF52540">
    <property type="entry name" value="P-loop containing nucleoside triphosphate hydrolases"/>
    <property type="match status" value="2"/>
</dbReference>
<dbReference type="Gene3D" id="1.20.1560.10">
    <property type="entry name" value="ABC transporter type 1, transmembrane domain"/>
    <property type="match status" value="2"/>
</dbReference>
<dbReference type="FunFam" id="1.20.1560.10:FF:000066">
    <property type="entry name" value="ABC multidrug transporter (Eurofung)"/>
    <property type="match status" value="1"/>
</dbReference>
<comment type="subcellular location">
    <subcellularLocation>
        <location evidence="1">Membrane</location>
        <topology evidence="1">Multi-pass membrane protein</topology>
    </subcellularLocation>
</comment>
<evidence type="ECO:0000313" key="11">
    <source>
        <dbReference type="EMBL" id="TVY40875.1"/>
    </source>
</evidence>
<evidence type="ECO:0000313" key="12">
    <source>
        <dbReference type="Proteomes" id="UP000462212"/>
    </source>
</evidence>
<feature type="domain" description="ABC transporter" evidence="9">
    <location>
        <begin position="1192"/>
        <end position="1449"/>
    </location>
</feature>
<dbReference type="InterPro" id="IPR003593">
    <property type="entry name" value="AAA+_ATPase"/>
</dbReference>
<evidence type="ECO:0000256" key="8">
    <source>
        <dbReference type="SAM" id="Phobius"/>
    </source>
</evidence>
<keyword evidence="3 8" id="KW-0812">Transmembrane</keyword>
<feature type="domain" description="ABC transmembrane type-1" evidence="10">
    <location>
        <begin position="274"/>
        <end position="541"/>
    </location>
</feature>
<dbReference type="Pfam" id="PF24357">
    <property type="entry name" value="TMD0_ABC"/>
    <property type="match status" value="1"/>
</dbReference>
<reference evidence="11 12" key="1">
    <citation type="submission" date="2018-05" db="EMBL/GenBank/DDBJ databases">
        <title>Genome sequencing and assembly of the regulated plant pathogen Lachnellula willkommii and related sister species for the development of diagnostic species identification markers.</title>
        <authorList>
            <person name="Giroux E."/>
            <person name="Bilodeau G."/>
        </authorList>
    </citation>
    <scope>NUCLEOTIDE SEQUENCE [LARGE SCALE GENOMIC DNA]</scope>
    <source>
        <strain evidence="11 12">CBS 197.66</strain>
    </source>
</reference>
<comment type="caution">
    <text evidence="11">The sequence shown here is derived from an EMBL/GenBank/DDBJ whole genome shotgun (WGS) entry which is preliminary data.</text>
</comment>
<feature type="domain" description="ABC transmembrane type-1" evidence="10">
    <location>
        <begin position="892"/>
        <end position="1155"/>
    </location>
</feature>
<organism evidence="11 12">
    <name type="scientific">Lachnellula subtilissima</name>
    <dbReference type="NCBI Taxonomy" id="602034"/>
    <lineage>
        <taxon>Eukaryota</taxon>
        <taxon>Fungi</taxon>
        <taxon>Dikarya</taxon>
        <taxon>Ascomycota</taxon>
        <taxon>Pezizomycotina</taxon>
        <taxon>Leotiomycetes</taxon>
        <taxon>Helotiales</taxon>
        <taxon>Lachnaceae</taxon>
        <taxon>Lachnellula</taxon>
    </lineage>
</organism>